<evidence type="ECO:0000256" key="1">
    <source>
        <dbReference type="ARBA" id="ARBA00022898"/>
    </source>
</evidence>
<dbReference type="PANTHER" id="PTHR10146">
    <property type="entry name" value="PROLINE SYNTHETASE CO-TRANSCRIBED BACTERIAL HOMOLOG PROTEIN"/>
    <property type="match status" value="1"/>
</dbReference>
<feature type="domain" description="Alanine racemase N-terminal" evidence="5">
    <location>
        <begin position="18"/>
        <end position="234"/>
    </location>
</feature>
<dbReference type="AlphaFoldDB" id="A0A3N2DAJ8"/>
<dbReference type="EMBL" id="RKHQ01000001">
    <property type="protein sequence ID" value="ROR96763.1"/>
    <property type="molecule type" value="Genomic_DNA"/>
</dbReference>
<dbReference type="PIRSF" id="PIRSF004848">
    <property type="entry name" value="YBL036c_PLPDEIII"/>
    <property type="match status" value="1"/>
</dbReference>
<dbReference type="OrthoDB" id="9804072at2"/>
<dbReference type="InterPro" id="IPR011078">
    <property type="entry name" value="PyrdxlP_homeostasis"/>
</dbReference>
<sequence length="235" mass="25598">MNDRGSADTVADRLAVVRRRITRASRAAGRDPSEIRMLAVSKTVPAEVVESALDLGCRDLGESRAQELTVKAEALAERGPRWVFIGPVQTNKAREVARYAHEVQSLDRVELADALQRRLDQAGRILDVLVQVNTSAEASKSGVAPDAALDLVREVARRDRLRVRGLMTIGTRGGDEAETRRCFRELVRVRELVRDAVIDGVVLDELSMGMSGDLELAIAEGSTTVRVGSALFGAR</sequence>
<accession>A0A3N2DAJ8</accession>
<dbReference type="RefSeq" id="WP_123738899.1">
    <property type="nucleotide sequence ID" value="NZ_RKHQ01000001.1"/>
</dbReference>
<keyword evidence="7" id="KW-1185">Reference proteome</keyword>
<comment type="similarity">
    <text evidence="2 4">Belongs to the pyridoxal phosphate-binding protein YggS/PROSC family.</text>
</comment>
<evidence type="ECO:0000259" key="5">
    <source>
        <dbReference type="Pfam" id="PF01168"/>
    </source>
</evidence>
<dbReference type="Gene3D" id="3.20.20.10">
    <property type="entry name" value="Alanine racemase"/>
    <property type="match status" value="1"/>
</dbReference>
<comment type="function">
    <text evidence="2">Pyridoxal 5'-phosphate (PLP)-binding protein, which is involved in PLP homeostasis.</text>
</comment>
<dbReference type="SUPFAM" id="SSF51419">
    <property type="entry name" value="PLP-binding barrel"/>
    <property type="match status" value="1"/>
</dbReference>
<dbReference type="FunFam" id="3.20.20.10:FF:000018">
    <property type="entry name" value="Pyridoxal phosphate homeostasis protein"/>
    <property type="match status" value="1"/>
</dbReference>
<evidence type="ECO:0000313" key="7">
    <source>
        <dbReference type="Proteomes" id="UP000275356"/>
    </source>
</evidence>
<evidence type="ECO:0000256" key="3">
    <source>
        <dbReference type="PIRSR" id="PIRSR004848-1"/>
    </source>
</evidence>
<evidence type="ECO:0000256" key="4">
    <source>
        <dbReference type="RuleBase" id="RU004514"/>
    </source>
</evidence>
<dbReference type="HAMAP" id="MF_02087">
    <property type="entry name" value="PLP_homeostasis"/>
    <property type="match status" value="1"/>
</dbReference>
<comment type="cofactor">
    <cofactor evidence="3">
        <name>pyridoxal 5'-phosphate</name>
        <dbReference type="ChEBI" id="CHEBI:597326"/>
    </cofactor>
</comment>
<dbReference type="Pfam" id="PF01168">
    <property type="entry name" value="Ala_racemase_N"/>
    <property type="match status" value="1"/>
</dbReference>
<dbReference type="NCBIfam" id="TIGR00044">
    <property type="entry name" value="YggS family pyridoxal phosphate-dependent enzyme"/>
    <property type="match status" value="1"/>
</dbReference>
<gene>
    <name evidence="6" type="ORF">EDD28_1354</name>
</gene>
<dbReference type="Proteomes" id="UP000275356">
    <property type="component" value="Unassembled WGS sequence"/>
</dbReference>
<dbReference type="InterPro" id="IPR001608">
    <property type="entry name" value="Ala_racemase_N"/>
</dbReference>
<name>A0A3N2DAJ8_9MICO</name>
<proteinExistence type="inferred from homology"/>
<feature type="modified residue" description="N6-(pyridoxal phosphate)lysine" evidence="2 3">
    <location>
        <position position="42"/>
    </location>
</feature>
<protein>
    <recommendedName>
        <fullName evidence="2">Pyridoxal phosphate homeostasis protein</fullName>
        <shortName evidence="2">PLP homeostasis protein</shortName>
    </recommendedName>
</protein>
<comment type="caution">
    <text evidence="6">The sequence shown here is derived from an EMBL/GenBank/DDBJ whole genome shotgun (WGS) entry which is preliminary data.</text>
</comment>
<reference evidence="6 7" key="1">
    <citation type="submission" date="2018-11" db="EMBL/GenBank/DDBJ databases">
        <title>Sequencing the genomes of 1000 actinobacteria strains.</title>
        <authorList>
            <person name="Klenk H.-P."/>
        </authorList>
    </citation>
    <scope>NUCLEOTIDE SEQUENCE [LARGE SCALE GENOMIC DNA]</scope>
    <source>
        <strain evidence="6 7">DSM 13521</strain>
    </source>
</reference>
<dbReference type="PANTHER" id="PTHR10146:SF14">
    <property type="entry name" value="PYRIDOXAL PHOSPHATE HOMEOSTASIS PROTEIN"/>
    <property type="match status" value="1"/>
</dbReference>
<keyword evidence="1 2" id="KW-0663">Pyridoxal phosphate</keyword>
<dbReference type="CDD" id="cd00635">
    <property type="entry name" value="PLPDE_III_YBL036c_like"/>
    <property type="match status" value="1"/>
</dbReference>
<evidence type="ECO:0000256" key="2">
    <source>
        <dbReference type="HAMAP-Rule" id="MF_02087"/>
    </source>
</evidence>
<organism evidence="6 7">
    <name type="scientific">Salana multivorans</name>
    <dbReference type="NCBI Taxonomy" id="120377"/>
    <lineage>
        <taxon>Bacteria</taxon>
        <taxon>Bacillati</taxon>
        <taxon>Actinomycetota</taxon>
        <taxon>Actinomycetes</taxon>
        <taxon>Micrococcales</taxon>
        <taxon>Beutenbergiaceae</taxon>
        <taxon>Salana</taxon>
    </lineage>
</organism>
<dbReference type="GO" id="GO:0030170">
    <property type="term" value="F:pyridoxal phosphate binding"/>
    <property type="evidence" value="ECO:0007669"/>
    <property type="project" value="UniProtKB-UniRule"/>
</dbReference>
<evidence type="ECO:0000313" key="6">
    <source>
        <dbReference type="EMBL" id="ROR96763.1"/>
    </source>
</evidence>
<dbReference type="InterPro" id="IPR029066">
    <property type="entry name" value="PLP-binding_barrel"/>
</dbReference>